<organism evidence="1 2">
    <name type="scientific">Mycobacteroides franklinii</name>
    <dbReference type="NCBI Taxonomy" id="948102"/>
    <lineage>
        <taxon>Bacteria</taxon>
        <taxon>Bacillati</taxon>
        <taxon>Actinomycetota</taxon>
        <taxon>Actinomycetes</taxon>
        <taxon>Mycobacteriales</taxon>
        <taxon>Mycobacteriaceae</taxon>
        <taxon>Mycobacteroides</taxon>
    </lineage>
</organism>
<evidence type="ECO:0000313" key="2">
    <source>
        <dbReference type="Proteomes" id="UP000179616"/>
    </source>
</evidence>
<comment type="caution">
    <text evidence="1">The sequence shown here is derived from an EMBL/GenBank/DDBJ whole genome shotgun (WGS) entry which is preliminary data.</text>
</comment>
<dbReference type="Proteomes" id="UP000179616">
    <property type="component" value="Unassembled WGS sequence"/>
</dbReference>
<protein>
    <submittedName>
        <fullName evidence="1">Uncharacterized protein</fullName>
    </submittedName>
</protein>
<dbReference type="AlphaFoldDB" id="A0A1S1L732"/>
<accession>A0A1S1L732</accession>
<sequence>MATWMRSFVLGVEALLQGFELVLDAGRQLVADELEPLFDERKLRLPLRVDGSPRSADTKPARQVRGL</sequence>
<proteinExistence type="predicted"/>
<gene>
    <name evidence="1" type="ORF">BKG76_13095</name>
</gene>
<name>A0A1S1L732_9MYCO</name>
<evidence type="ECO:0000313" key="1">
    <source>
        <dbReference type="EMBL" id="OHU21551.1"/>
    </source>
</evidence>
<dbReference type="EMBL" id="MLIK01000019">
    <property type="protein sequence ID" value="OHU21551.1"/>
    <property type="molecule type" value="Genomic_DNA"/>
</dbReference>
<reference evidence="1 2" key="1">
    <citation type="submission" date="2016-10" db="EMBL/GenBank/DDBJ databases">
        <title>Evaluation of Human, Veterinary and Environmental Mycobacterium chelonae Isolates by Core Genome Phylogenomic Analysis, Targeted Gene Comparison, and Anti-microbial Susceptibility Patterns: A Tale of Mistaken Identities.</title>
        <authorList>
            <person name="Fogelson S.B."/>
            <person name="Camus A.C."/>
            <person name="Lorenz W."/>
            <person name="Vasireddy R."/>
            <person name="Vasireddy S."/>
            <person name="Smith T."/>
            <person name="Brown-Elliott B.A."/>
            <person name="Wallace R.J.Jr."/>
            <person name="Hasan N.A."/>
            <person name="Reischl U."/>
            <person name="Sanchez S."/>
        </authorList>
    </citation>
    <scope>NUCLEOTIDE SEQUENCE [LARGE SCALE GENOMIC DNA]</scope>
    <source>
        <strain evidence="1 2">1559</strain>
    </source>
</reference>